<reference evidence="20 21" key="1">
    <citation type="submission" date="2019-06" db="EMBL/GenBank/DDBJ databases">
        <title>Sequencing the genomes of 1000 actinobacteria strains.</title>
        <authorList>
            <person name="Klenk H.-P."/>
        </authorList>
    </citation>
    <scope>NUCLEOTIDE SEQUENCE [LARGE SCALE GENOMIC DNA]</scope>
    <source>
        <strain evidence="20 21">DSM 21947</strain>
    </source>
</reference>
<name>A0A8H2PTS8_9MICO</name>
<gene>
    <name evidence="20" type="ORF">FB472_0373</name>
</gene>
<dbReference type="GO" id="GO:0004449">
    <property type="term" value="F:isocitrate dehydrogenase (NAD+) activity"/>
    <property type="evidence" value="ECO:0007669"/>
    <property type="project" value="TreeGrafter"/>
</dbReference>
<dbReference type="PANTHER" id="PTHR11835:SF43">
    <property type="entry name" value="ISOPROPYLMALATE DEHYDROGENASE-LIKE DOMAIN-CONTAINING PROTEIN"/>
    <property type="match status" value="1"/>
</dbReference>
<comment type="caution">
    <text evidence="20">The sequence shown here is derived from an EMBL/GenBank/DDBJ whole genome shotgun (WGS) entry which is preliminary data.</text>
</comment>
<comment type="similarity">
    <text evidence="3">Belongs to the isocitrate and isopropylmalate dehydrogenases family.</text>
</comment>
<keyword evidence="7" id="KW-0329">Glyoxylate bypass</keyword>
<dbReference type="GO" id="GO:0006097">
    <property type="term" value="P:glyoxylate cycle"/>
    <property type="evidence" value="ECO:0007669"/>
    <property type="project" value="UniProtKB-KW"/>
</dbReference>
<dbReference type="GO" id="GO:0051287">
    <property type="term" value="F:NAD binding"/>
    <property type="evidence" value="ECO:0007669"/>
    <property type="project" value="InterPro"/>
</dbReference>
<organism evidence="20 21">
    <name type="scientific">Rhodoglobus vestalii</name>
    <dbReference type="NCBI Taxonomy" id="193384"/>
    <lineage>
        <taxon>Bacteria</taxon>
        <taxon>Bacillati</taxon>
        <taxon>Actinomycetota</taxon>
        <taxon>Actinomycetes</taxon>
        <taxon>Micrococcales</taxon>
        <taxon>Microbacteriaceae</taxon>
        <taxon>Rhodoglobus</taxon>
    </lineage>
</organism>
<dbReference type="GO" id="GO:0006102">
    <property type="term" value="P:isocitrate metabolic process"/>
    <property type="evidence" value="ECO:0007669"/>
    <property type="project" value="TreeGrafter"/>
</dbReference>
<comment type="cofactor">
    <cofactor evidence="2">
        <name>Mg(2+)</name>
        <dbReference type="ChEBI" id="CHEBI:18420"/>
    </cofactor>
</comment>
<dbReference type="SUPFAM" id="SSF53659">
    <property type="entry name" value="Isocitrate/Isopropylmalate dehydrogenase-like"/>
    <property type="match status" value="1"/>
</dbReference>
<evidence type="ECO:0000256" key="13">
    <source>
        <dbReference type="ARBA" id="ARBA00023211"/>
    </source>
</evidence>
<evidence type="ECO:0000256" key="6">
    <source>
        <dbReference type="ARBA" id="ARBA00019562"/>
    </source>
</evidence>
<dbReference type="Gene3D" id="3.40.718.10">
    <property type="entry name" value="Isopropylmalate Dehydrogenase"/>
    <property type="match status" value="1"/>
</dbReference>
<comment type="function">
    <text evidence="18">Catalyzes the oxidative decarboxylation of isocitrate to 2-oxoglutarate and carbon dioxide with the concomitant reduction of NADP(+).</text>
</comment>
<feature type="domain" description="Isopropylmalate dehydrogenase-like" evidence="19">
    <location>
        <begin position="80"/>
        <end position="408"/>
    </location>
</feature>
<proteinExistence type="inferred from homology"/>
<evidence type="ECO:0000256" key="5">
    <source>
        <dbReference type="ARBA" id="ARBA00013013"/>
    </source>
</evidence>
<dbReference type="GO" id="GO:0006099">
    <property type="term" value="P:tricarboxylic acid cycle"/>
    <property type="evidence" value="ECO:0007669"/>
    <property type="project" value="UniProtKB-KW"/>
</dbReference>
<protein>
    <recommendedName>
        <fullName evidence="6">Isocitrate dehydrogenase [NADP]</fullName>
        <ecNumber evidence="5">1.1.1.42</ecNumber>
    </recommendedName>
    <alternativeName>
        <fullName evidence="15">IDP</fullName>
    </alternativeName>
    <alternativeName>
        <fullName evidence="16">NADP(+)-specific ICDH</fullName>
    </alternativeName>
    <alternativeName>
        <fullName evidence="17">Oxalosuccinate decarboxylase</fullName>
    </alternativeName>
</protein>
<keyword evidence="13" id="KW-0464">Manganese</keyword>
<dbReference type="InterPro" id="IPR019818">
    <property type="entry name" value="IsoCit/isopropylmalate_DH_CS"/>
</dbReference>
<dbReference type="InterPro" id="IPR024084">
    <property type="entry name" value="IsoPropMal-DH-like_dom"/>
</dbReference>
<dbReference type="EC" id="1.1.1.42" evidence="5"/>
<keyword evidence="12" id="KW-0560">Oxidoreductase</keyword>
<dbReference type="Gene3D" id="3.30.70.1570">
    <property type="match status" value="1"/>
</dbReference>
<comment type="cofactor">
    <cofactor evidence="1">
        <name>Mn(2+)</name>
        <dbReference type="ChEBI" id="CHEBI:29035"/>
    </cofactor>
</comment>
<evidence type="ECO:0000256" key="1">
    <source>
        <dbReference type="ARBA" id="ARBA00001936"/>
    </source>
</evidence>
<evidence type="ECO:0000259" key="19">
    <source>
        <dbReference type="SMART" id="SM01329"/>
    </source>
</evidence>
<evidence type="ECO:0000256" key="12">
    <source>
        <dbReference type="ARBA" id="ARBA00023002"/>
    </source>
</evidence>
<dbReference type="PROSITE" id="PS00470">
    <property type="entry name" value="IDH_IMDH"/>
    <property type="match status" value="1"/>
</dbReference>
<comment type="subunit">
    <text evidence="4">Homodimer.</text>
</comment>
<evidence type="ECO:0000256" key="16">
    <source>
        <dbReference type="ARBA" id="ARBA00029990"/>
    </source>
</evidence>
<evidence type="ECO:0000256" key="15">
    <source>
        <dbReference type="ARBA" id="ARBA00029765"/>
    </source>
</evidence>
<dbReference type="InterPro" id="IPR040978">
    <property type="entry name" value="Isocitrate_DH_TT1725_C"/>
</dbReference>
<dbReference type="Pfam" id="PF18324">
    <property type="entry name" value="Isocitrate_DH_C_bact"/>
    <property type="match status" value="1"/>
</dbReference>
<dbReference type="NCBIfam" id="NF006673">
    <property type="entry name" value="PRK09222.1"/>
    <property type="match status" value="1"/>
</dbReference>
<dbReference type="GO" id="GO:0004450">
    <property type="term" value="F:isocitrate dehydrogenase (NADP+) activity"/>
    <property type="evidence" value="ECO:0007669"/>
    <property type="project" value="UniProtKB-EC"/>
</dbReference>
<comment type="catalytic activity">
    <reaction evidence="14">
        <text>D-threo-isocitrate + NADP(+) = 2-oxoglutarate + CO2 + NADPH</text>
        <dbReference type="Rhea" id="RHEA:19629"/>
        <dbReference type="ChEBI" id="CHEBI:15562"/>
        <dbReference type="ChEBI" id="CHEBI:16526"/>
        <dbReference type="ChEBI" id="CHEBI:16810"/>
        <dbReference type="ChEBI" id="CHEBI:57783"/>
        <dbReference type="ChEBI" id="CHEBI:58349"/>
        <dbReference type="EC" id="1.1.1.42"/>
    </reaction>
</comment>
<dbReference type="SMART" id="SM01329">
    <property type="entry name" value="Iso_dh"/>
    <property type="match status" value="1"/>
</dbReference>
<keyword evidence="10" id="KW-0460">Magnesium</keyword>
<evidence type="ECO:0000313" key="20">
    <source>
        <dbReference type="EMBL" id="TQO18847.1"/>
    </source>
</evidence>
<dbReference type="EMBL" id="VFRA01000001">
    <property type="protein sequence ID" value="TQO18847.1"/>
    <property type="molecule type" value="Genomic_DNA"/>
</dbReference>
<evidence type="ECO:0000256" key="10">
    <source>
        <dbReference type="ARBA" id="ARBA00022842"/>
    </source>
</evidence>
<dbReference type="PANTHER" id="PTHR11835">
    <property type="entry name" value="DECARBOXYLATING DEHYDROGENASES-ISOCITRATE, ISOPROPYLMALATE, TARTRATE"/>
    <property type="match status" value="1"/>
</dbReference>
<evidence type="ECO:0000313" key="21">
    <source>
        <dbReference type="Proteomes" id="UP000316560"/>
    </source>
</evidence>
<evidence type="ECO:0000256" key="17">
    <source>
        <dbReference type="ARBA" id="ARBA00031098"/>
    </source>
</evidence>
<dbReference type="InterPro" id="IPR046997">
    <property type="entry name" value="Isocitrate_DH_TT1725_C_sf"/>
</dbReference>
<keyword evidence="8" id="KW-0816">Tricarboxylic acid cycle</keyword>
<accession>A0A8H2PTS8</accession>
<sequence length="552" mass="59480">MITLIRSNIRHSVERPRCAVAVEAGGVSRQAVGTRLRPWLYWLLRPGVKNIVHEMLDTNFMSGILLLMTSQSFTAIAPSPVTVISGDGIGPEVVAAAVRLVDAAGGRIAWEHADAGAEVFRAGVLSGVPEATIASVARTRTALKGPLETPVGFGEKSANVTLRKLFETFANIRPVRELPGVPTPYSGRGIDLVVVRENVEDLYAGIEHMQTPDVAQCLKLISRMGCQRIASTALALAVAQGRTNVAVATKANIMKMTEGMLQREFASAAEKYPDLETWHIIVDNCAHQLVKAPEQFEVIVTTNMNGDILSDLTSALVGGLGFAPSANLGNEVAIFEAVHGSAPKYAGKDIANPSAMILSSVMLLRHLEQFEAAENLEQAVLRTLEDGIHTQDVKVGTPVGTAEFTDAVESRLGQRSSVPSRTHRALSLPVITREQTRSELGSRSTVGVDVFIESMDSPGRVAEQLARCLPGTPYSLKMISNRGTVVWPSTGGSTGCVDHFRCRFVISDQAGWTPTSVLGLLKNISKIYRWMHVEKLEMLDGVPGYTRAQGEN</sequence>
<keyword evidence="9" id="KW-0479">Metal-binding</keyword>
<keyword evidence="21" id="KW-1185">Reference proteome</keyword>
<evidence type="ECO:0000256" key="9">
    <source>
        <dbReference type="ARBA" id="ARBA00022723"/>
    </source>
</evidence>
<evidence type="ECO:0000256" key="2">
    <source>
        <dbReference type="ARBA" id="ARBA00001946"/>
    </source>
</evidence>
<dbReference type="GO" id="GO:0000287">
    <property type="term" value="F:magnesium ion binding"/>
    <property type="evidence" value="ECO:0007669"/>
    <property type="project" value="InterPro"/>
</dbReference>
<dbReference type="AlphaFoldDB" id="A0A8H2PTS8"/>
<dbReference type="Proteomes" id="UP000316560">
    <property type="component" value="Unassembled WGS sequence"/>
</dbReference>
<keyword evidence="11" id="KW-0521">NADP</keyword>
<evidence type="ECO:0000256" key="4">
    <source>
        <dbReference type="ARBA" id="ARBA00011738"/>
    </source>
</evidence>
<evidence type="ECO:0000256" key="7">
    <source>
        <dbReference type="ARBA" id="ARBA00022435"/>
    </source>
</evidence>
<evidence type="ECO:0000256" key="14">
    <source>
        <dbReference type="ARBA" id="ARBA00023554"/>
    </source>
</evidence>
<evidence type="ECO:0000256" key="18">
    <source>
        <dbReference type="ARBA" id="ARBA00046127"/>
    </source>
</evidence>
<dbReference type="Pfam" id="PF00180">
    <property type="entry name" value="Iso_dh"/>
    <property type="match status" value="1"/>
</dbReference>
<evidence type="ECO:0000256" key="11">
    <source>
        <dbReference type="ARBA" id="ARBA00022857"/>
    </source>
</evidence>
<evidence type="ECO:0000256" key="8">
    <source>
        <dbReference type="ARBA" id="ARBA00022532"/>
    </source>
</evidence>
<evidence type="ECO:0000256" key="3">
    <source>
        <dbReference type="ARBA" id="ARBA00007769"/>
    </source>
</evidence>